<feature type="domain" description="HTH cro/C1-type" evidence="4">
    <location>
        <begin position="39"/>
        <end position="74"/>
    </location>
</feature>
<keyword evidence="6" id="KW-1185">Reference proteome</keyword>
<reference evidence="5 6" key="1">
    <citation type="submission" date="2024-06" db="EMBL/GenBank/DDBJ databases">
        <title>Genomic Encyclopedia of Type Strains, Phase IV (KMG-IV): sequencing the most valuable type-strain genomes for metagenomic binning, comparative biology and taxonomic classification.</title>
        <authorList>
            <person name="Goeker M."/>
        </authorList>
    </citation>
    <scope>NUCLEOTIDE SEQUENCE [LARGE SCALE GENOMIC DNA]</scope>
    <source>
        <strain evidence="5 6">DSM 17809</strain>
    </source>
</reference>
<dbReference type="InterPro" id="IPR001387">
    <property type="entry name" value="Cro/C1-type_HTH"/>
</dbReference>
<dbReference type="InterPro" id="IPR047761">
    <property type="entry name" value="NadS-like"/>
</dbReference>
<dbReference type="InterPro" id="IPR010982">
    <property type="entry name" value="Lambda_DNA-bd_dom_sf"/>
</dbReference>
<sequence>MKNDDTNFNRIMSGLHEVLDIVEGRAQPAKVHVPAEIDVKAIRTNMGLTQAEFAARFGFSAAAVRDWEQRRRRPEATARVLLTVIAKEPEAVQRALEAA</sequence>
<evidence type="ECO:0000313" key="6">
    <source>
        <dbReference type="Proteomes" id="UP001549110"/>
    </source>
</evidence>
<dbReference type="PANTHER" id="PTHR36511">
    <property type="entry name" value="MERR FAMILY BACTERIAL REGULATORY PROTEIN"/>
    <property type="match status" value="1"/>
</dbReference>
<dbReference type="InterPro" id="IPR052359">
    <property type="entry name" value="HTH-type_reg/antitoxin"/>
</dbReference>
<protein>
    <submittedName>
        <fullName evidence="5">Transcriptional regulator</fullName>
    </submittedName>
</protein>
<organism evidence="5 6">
    <name type="scientific">Phenylobacterium koreense</name>
    <dbReference type="NCBI Taxonomy" id="266125"/>
    <lineage>
        <taxon>Bacteria</taxon>
        <taxon>Pseudomonadati</taxon>
        <taxon>Pseudomonadota</taxon>
        <taxon>Alphaproteobacteria</taxon>
        <taxon>Caulobacterales</taxon>
        <taxon>Caulobacteraceae</taxon>
        <taxon>Phenylobacterium</taxon>
    </lineage>
</organism>
<evidence type="ECO:0000256" key="1">
    <source>
        <dbReference type="ARBA" id="ARBA00023015"/>
    </source>
</evidence>
<dbReference type="PANTHER" id="PTHR36511:SF4">
    <property type="entry name" value="ANTITOXIN MQSA"/>
    <property type="match status" value="1"/>
</dbReference>
<evidence type="ECO:0000256" key="3">
    <source>
        <dbReference type="ARBA" id="ARBA00023163"/>
    </source>
</evidence>
<keyword evidence="2" id="KW-0238">DNA-binding</keyword>
<comment type="caution">
    <text evidence="5">The sequence shown here is derived from an EMBL/GenBank/DDBJ whole genome shotgun (WGS) entry which is preliminary data.</text>
</comment>
<evidence type="ECO:0000256" key="2">
    <source>
        <dbReference type="ARBA" id="ARBA00023125"/>
    </source>
</evidence>
<dbReference type="RefSeq" id="WP_354297331.1">
    <property type="nucleotide sequence ID" value="NZ_JBEPLU010000001.1"/>
</dbReference>
<dbReference type="Gene3D" id="1.10.260.40">
    <property type="entry name" value="lambda repressor-like DNA-binding domains"/>
    <property type="match status" value="1"/>
</dbReference>
<dbReference type="EMBL" id="JBEPLU010000001">
    <property type="protein sequence ID" value="MET3526196.1"/>
    <property type="molecule type" value="Genomic_DNA"/>
</dbReference>
<keyword evidence="3" id="KW-0804">Transcription</keyword>
<accession>A0ABV2EII3</accession>
<evidence type="ECO:0000259" key="4">
    <source>
        <dbReference type="PROSITE" id="PS50943"/>
    </source>
</evidence>
<keyword evidence="1" id="KW-0805">Transcription regulation</keyword>
<proteinExistence type="predicted"/>
<dbReference type="NCBIfam" id="NF041265">
    <property type="entry name" value="NadS"/>
    <property type="match status" value="1"/>
</dbReference>
<dbReference type="PROSITE" id="PS50943">
    <property type="entry name" value="HTH_CROC1"/>
    <property type="match status" value="1"/>
</dbReference>
<dbReference type="Proteomes" id="UP001549110">
    <property type="component" value="Unassembled WGS sequence"/>
</dbReference>
<dbReference type="SUPFAM" id="SSF47413">
    <property type="entry name" value="lambda repressor-like DNA-binding domains"/>
    <property type="match status" value="1"/>
</dbReference>
<dbReference type="CDD" id="cd00093">
    <property type="entry name" value="HTH_XRE"/>
    <property type="match status" value="1"/>
</dbReference>
<name>A0ABV2EII3_9CAUL</name>
<gene>
    <name evidence="5" type="ORF">ABID41_001291</name>
</gene>
<dbReference type="Pfam" id="PF01381">
    <property type="entry name" value="HTH_3"/>
    <property type="match status" value="1"/>
</dbReference>
<dbReference type="SMART" id="SM00530">
    <property type="entry name" value="HTH_XRE"/>
    <property type="match status" value="1"/>
</dbReference>
<evidence type="ECO:0000313" key="5">
    <source>
        <dbReference type="EMBL" id="MET3526196.1"/>
    </source>
</evidence>